<proteinExistence type="inferred from homology"/>
<dbReference type="STRING" id="77166.U4ULE9"/>
<keyword evidence="5" id="KW-0963">Cytoplasm</keyword>
<keyword evidence="7 14" id="KW-0175">Coiled coil</keyword>
<feature type="domain" description="Trichohyalin-plectin-homology" evidence="15">
    <location>
        <begin position="5"/>
        <end position="173"/>
    </location>
</feature>
<evidence type="ECO:0000256" key="11">
    <source>
        <dbReference type="ARBA" id="ARBA00023254"/>
    </source>
</evidence>
<keyword evidence="8" id="KW-0969">Cilium</keyword>
<evidence type="ECO:0000256" key="9">
    <source>
        <dbReference type="ARBA" id="ARBA00023212"/>
    </source>
</evidence>
<dbReference type="GO" id="GO:0044782">
    <property type="term" value="P:cilium organization"/>
    <property type="evidence" value="ECO:0007669"/>
    <property type="project" value="TreeGrafter"/>
</dbReference>
<dbReference type="InterPro" id="IPR026504">
    <property type="entry name" value="MNS1"/>
</dbReference>
<evidence type="ECO:0000256" key="4">
    <source>
        <dbReference type="ARBA" id="ARBA00014813"/>
    </source>
</evidence>
<dbReference type="Proteomes" id="UP000030742">
    <property type="component" value="Unassembled WGS sequence"/>
</dbReference>
<dbReference type="GO" id="GO:0005634">
    <property type="term" value="C:nucleus"/>
    <property type="evidence" value="ECO:0007669"/>
    <property type="project" value="UniProtKB-SubCell"/>
</dbReference>
<comment type="function">
    <text evidence="13">Microtubule inner protein (MIP) part of the dynein-decorated doublet microtubules (DMTs) in cilia axoneme, which is required for motile cilia beating. May play a role in the control of meiotic division and germ cell differentiation through regulation of pairing and recombination during meiosis. Required for sperm flagella assembly. May play a role in the assembly and function of the outer dynein arm-docking complex (ODA-DC). ODA-DC mediates outer dynein arms (ODA) binding onto the axonemal doublet microtubules.</text>
</comment>
<keyword evidence="11" id="KW-0469">Meiosis</keyword>
<protein>
    <recommendedName>
        <fullName evidence="4">Meiosis-specific nuclear structural protein 1</fullName>
    </recommendedName>
</protein>
<evidence type="ECO:0000256" key="2">
    <source>
        <dbReference type="ARBA" id="ARBA00004611"/>
    </source>
</evidence>
<evidence type="ECO:0000256" key="8">
    <source>
        <dbReference type="ARBA" id="ARBA00023069"/>
    </source>
</evidence>
<evidence type="ECO:0000256" key="6">
    <source>
        <dbReference type="ARBA" id="ARBA00022846"/>
    </source>
</evidence>
<dbReference type="PANTHER" id="PTHR19265:SF0">
    <property type="entry name" value="MEIOSIS-SPECIFIC NUCLEAR STRUCTURAL PROTEIN 1"/>
    <property type="match status" value="1"/>
</dbReference>
<feature type="coiled-coil region" evidence="14">
    <location>
        <begin position="94"/>
        <end position="133"/>
    </location>
</feature>
<dbReference type="AlphaFoldDB" id="U4ULE9"/>
<evidence type="ECO:0000256" key="1">
    <source>
        <dbReference type="ARBA" id="ARBA00004123"/>
    </source>
</evidence>
<keyword evidence="12" id="KW-0966">Cell projection</keyword>
<dbReference type="OrthoDB" id="197839at2759"/>
<evidence type="ECO:0000313" key="17">
    <source>
        <dbReference type="Proteomes" id="UP000030742"/>
    </source>
</evidence>
<evidence type="ECO:0000259" key="15">
    <source>
        <dbReference type="Pfam" id="PF13868"/>
    </source>
</evidence>
<reference evidence="16 17" key="1">
    <citation type="journal article" date="2013" name="Genome Biol.">
        <title>Draft genome of the mountain pine beetle, Dendroctonus ponderosae Hopkins, a major forest pest.</title>
        <authorList>
            <person name="Keeling C.I."/>
            <person name="Yuen M.M."/>
            <person name="Liao N.Y."/>
            <person name="Docking T.R."/>
            <person name="Chan S.K."/>
            <person name="Taylor G.A."/>
            <person name="Palmquist D.L."/>
            <person name="Jackman S.D."/>
            <person name="Nguyen A."/>
            <person name="Li M."/>
            <person name="Henderson H."/>
            <person name="Janes J.K."/>
            <person name="Zhao Y."/>
            <person name="Pandoh P."/>
            <person name="Moore R."/>
            <person name="Sperling F.A."/>
            <person name="Huber D.P."/>
            <person name="Birol I."/>
            <person name="Jones S.J."/>
            <person name="Bohlmann J."/>
        </authorList>
    </citation>
    <scope>NUCLEOTIDE SEQUENCE</scope>
</reference>
<evidence type="ECO:0000256" key="3">
    <source>
        <dbReference type="ARBA" id="ARBA00009158"/>
    </source>
</evidence>
<keyword evidence="9" id="KW-0206">Cytoskeleton</keyword>
<dbReference type="EMBL" id="KB632400">
    <property type="protein sequence ID" value="ERL94884.1"/>
    <property type="molecule type" value="Genomic_DNA"/>
</dbReference>
<dbReference type="PANTHER" id="PTHR19265">
    <property type="entry name" value="MEIOSIS-SPECIFIC NUCLEAR STRUCTURAL PROTEIN 1"/>
    <property type="match status" value="1"/>
</dbReference>
<comment type="subcellular location">
    <subcellularLocation>
        <location evidence="2">Cytoplasm</location>
        <location evidence="2">Cytoskeleton</location>
        <location evidence="2">Flagellum axoneme</location>
    </subcellularLocation>
    <subcellularLocation>
        <location evidence="1">Nucleus</location>
    </subcellularLocation>
</comment>
<evidence type="ECO:0000256" key="14">
    <source>
        <dbReference type="SAM" id="Coils"/>
    </source>
</evidence>
<feature type="coiled-coil region" evidence="14">
    <location>
        <begin position="30"/>
        <end position="64"/>
    </location>
</feature>
<evidence type="ECO:0000256" key="7">
    <source>
        <dbReference type="ARBA" id="ARBA00023054"/>
    </source>
</evidence>
<evidence type="ECO:0000256" key="12">
    <source>
        <dbReference type="ARBA" id="ARBA00023273"/>
    </source>
</evidence>
<evidence type="ECO:0000256" key="5">
    <source>
        <dbReference type="ARBA" id="ARBA00022490"/>
    </source>
</evidence>
<evidence type="ECO:0000313" key="16">
    <source>
        <dbReference type="EMBL" id="ERL94884.1"/>
    </source>
</evidence>
<gene>
    <name evidence="16" type="ORF">D910_12157</name>
</gene>
<dbReference type="InterPro" id="IPR043597">
    <property type="entry name" value="TPH_dom"/>
</dbReference>
<dbReference type="GO" id="GO:0031514">
    <property type="term" value="C:motile cilium"/>
    <property type="evidence" value="ECO:0007669"/>
    <property type="project" value="TreeGrafter"/>
</dbReference>
<keyword evidence="6" id="KW-0282">Flagellum</keyword>
<dbReference type="Pfam" id="PF13868">
    <property type="entry name" value="TPH"/>
    <property type="match status" value="1"/>
</dbReference>
<comment type="similarity">
    <text evidence="3">Belongs to the MNS1 family.</text>
</comment>
<dbReference type="GO" id="GO:0051321">
    <property type="term" value="P:meiotic cell cycle"/>
    <property type="evidence" value="ECO:0007669"/>
    <property type="project" value="UniProtKB-KW"/>
</dbReference>
<keyword evidence="10" id="KW-0539">Nucleus</keyword>
<evidence type="ECO:0000256" key="13">
    <source>
        <dbReference type="ARBA" id="ARBA00046114"/>
    </source>
</evidence>
<sequence length="188" mass="22888">MYVIRKKEREDILQELMVEEQKEALERRHREEIEKQIRQRIEVRESLTEQLKEKEDRCRQEAIEDGKYKQQLLDKLAEDEKLEQMSAQKKRMKMLQLRRDIEQMMIDRRQQRAEEMQRLIRLKEQEDQQMKNRSVGGLNKCIRIFAFRNKIIEEERIRLLKTHVKNLVGYLPKGLLKPNDLPHLAGVI</sequence>
<accession>U4ULE9</accession>
<organism evidence="16 17">
    <name type="scientific">Dendroctonus ponderosae</name>
    <name type="common">Mountain pine beetle</name>
    <dbReference type="NCBI Taxonomy" id="77166"/>
    <lineage>
        <taxon>Eukaryota</taxon>
        <taxon>Metazoa</taxon>
        <taxon>Ecdysozoa</taxon>
        <taxon>Arthropoda</taxon>
        <taxon>Hexapoda</taxon>
        <taxon>Insecta</taxon>
        <taxon>Pterygota</taxon>
        <taxon>Neoptera</taxon>
        <taxon>Endopterygota</taxon>
        <taxon>Coleoptera</taxon>
        <taxon>Polyphaga</taxon>
        <taxon>Cucujiformia</taxon>
        <taxon>Curculionidae</taxon>
        <taxon>Scolytinae</taxon>
        <taxon>Dendroctonus</taxon>
    </lineage>
</organism>
<evidence type="ECO:0000256" key="10">
    <source>
        <dbReference type="ARBA" id="ARBA00023242"/>
    </source>
</evidence>
<name>U4ULE9_DENPD</name>